<dbReference type="NCBIfam" id="TIGR00567">
    <property type="entry name" value="3mg"/>
    <property type="match status" value="1"/>
</dbReference>
<dbReference type="EC" id="3.2.2.-" evidence="5"/>
<organism evidence="6 7">
    <name type="scientific">Candidatus Atopostipes pullistercoris</name>
    <dbReference type="NCBI Taxonomy" id="2838467"/>
    <lineage>
        <taxon>Bacteria</taxon>
        <taxon>Bacillati</taxon>
        <taxon>Bacillota</taxon>
        <taxon>Bacilli</taxon>
        <taxon>Lactobacillales</taxon>
        <taxon>Carnobacteriaceae</taxon>
        <taxon>Atopostipes</taxon>
    </lineage>
</organism>
<dbReference type="CDD" id="cd00540">
    <property type="entry name" value="AAG"/>
    <property type="match status" value="1"/>
</dbReference>
<dbReference type="SUPFAM" id="SSF50486">
    <property type="entry name" value="FMT C-terminal domain-like"/>
    <property type="match status" value="1"/>
</dbReference>
<dbReference type="InterPro" id="IPR036995">
    <property type="entry name" value="MPG_sf"/>
</dbReference>
<reference evidence="6" key="1">
    <citation type="journal article" date="2021" name="PeerJ">
        <title>Extensive microbial diversity within the chicken gut microbiome revealed by metagenomics and culture.</title>
        <authorList>
            <person name="Gilroy R."/>
            <person name="Ravi A."/>
            <person name="Getino M."/>
            <person name="Pursley I."/>
            <person name="Horton D.L."/>
            <person name="Alikhan N.F."/>
            <person name="Baker D."/>
            <person name="Gharbi K."/>
            <person name="Hall N."/>
            <person name="Watson M."/>
            <person name="Adriaenssens E.M."/>
            <person name="Foster-Nyarko E."/>
            <person name="Jarju S."/>
            <person name="Secka A."/>
            <person name="Antonio M."/>
            <person name="Oren A."/>
            <person name="Chaudhuri R.R."/>
            <person name="La Ragione R."/>
            <person name="Hildebrand F."/>
            <person name="Pallen M.J."/>
        </authorList>
    </citation>
    <scope>NUCLEOTIDE SEQUENCE</scope>
    <source>
        <strain evidence="6">CHK169-4300</strain>
    </source>
</reference>
<comment type="similarity">
    <text evidence="1 5">Belongs to the DNA glycosylase MPG family.</text>
</comment>
<dbReference type="PANTHER" id="PTHR10429">
    <property type="entry name" value="DNA-3-METHYLADENINE GLYCOSYLASE"/>
    <property type="match status" value="1"/>
</dbReference>
<dbReference type="GO" id="GO:0003677">
    <property type="term" value="F:DNA binding"/>
    <property type="evidence" value="ECO:0007669"/>
    <property type="project" value="InterPro"/>
</dbReference>
<proteinExistence type="inferred from homology"/>
<evidence type="ECO:0000256" key="3">
    <source>
        <dbReference type="ARBA" id="ARBA00022801"/>
    </source>
</evidence>
<keyword evidence="3 5" id="KW-0378">Hydrolase</keyword>
<comment type="caution">
    <text evidence="6">The sequence shown here is derived from an EMBL/GenBank/DDBJ whole genome shotgun (WGS) entry which is preliminary data.</text>
</comment>
<reference evidence="6" key="2">
    <citation type="submission" date="2021-04" db="EMBL/GenBank/DDBJ databases">
        <authorList>
            <person name="Gilroy R."/>
        </authorList>
    </citation>
    <scope>NUCLEOTIDE SEQUENCE</scope>
    <source>
        <strain evidence="6">CHK169-4300</strain>
    </source>
</reference>
<dbReference type="AlphaFoldDB" id="A0A9D2G158"/>
<name>A0A9D2G158_9LACT</name>
<dbReference type="Proteomes" id="UP000824106">
    <property type="component" value="Unassembled WGS sequence"/>
</dbReference>
<keyword evidence="2 5" id="KW-0227">DNA damage</keyword>
<dbReference type="Gene3D" id="3.10.300.10">
    <property type="entry name" value="Methylpurine-DNA glycosylase (MPG)"/>
    <property type="match status" value="1"/>
</dbReference>
<evidence type="ECO:0000313" key="7">
    <source>
        <dbReference type="Proteomes" id="UP000824106"/>
    </source>
</evidence>
<evidence type="ECO:0000313" key="6">
    <source>
        <dbReference type="EMBL" id="HIZ70317.1"/>
    </source>
</evidence>
<dbReference type="Pfam" id="PF02245">
    <property type="entry name" value="Pur_DNA_glyco"/>
    <property type="match status" value="1"/>
</dbReference>
<evidence type="ECO:0000256" key="4">
    <source>
        <dbReference type="ARBA" id="ARBA00023204"/>
    </source>
</evidence>
<evidence type="ECO:0000256" key="5">
    <source>
        <dbReference type="HAMAP-Rule" id="MF_00527"/>
    </source>
</evidence>
<dbReference type="GO" id="GO:0003905">
    <property type="term" value="F:alkylbase DNA N-glycosylase activity"/>
    <property type="evidence" value="ECO:0007669"/>
    <property type="project" value="InterPro"/>
</dbReference>
<dbReference type="HAMAP" id="MF_00527">
    <property type="entry name" value="3MGH"/>
    <property type="match status" value="1"/>
</dbReference>
<dbReference type="InterPro" id="IPR011034">
    <property type="entry name" value="Formyl_transferase-like_C_sf"/>
</dbReference>
<protein>
    <recommendedName>
        <fullName evidence="5">Putative 3-methyladenine DNA glycosylase</fullName>
        <ecNumber evidence="5">3.2.2.-</ecNumber>
    </recommendedName>
</protein>
<accession>A0A9D2G158</accession>
<dbReference type="InterPro" id="IPR003180">
    <property type="entry name" value="MPG"/>
</dbReference>
<keyword evidence="4 5" id="KW-0234">DNA repair</keyword>
<evidence type="ECO:0000256" key="2">
    <source>
        <dbReference type="ARBA" id="ARBA00022763"/>
    </source>
</evidence>
<dbReference type="PANTHER" id="PTHR10429:SF0">
    <property type="entry name" value="DNA-3-METHYLADENINE GLYCOSYLASE"/>
    <property type="match status" value="1"/>
</dbReference>
<dbReference type="EMBL" id="DXAZ01000010">
    <property type="protein sequence ID" value="HIZ70317.1"/>
    <property type="molecule type" value="Genomic_DNA"/>
</dbReference>
<evidence type="ECO:0000256" key="1">
    <source>
        <dbReference type="ARBA" id="ARBA00009232"/>
    </source>
</evidence>
<sequence length="208" mass="23480">MMNIIDITNTNLSTEEVAKQLLGLKLISETPKGITSGWIVETEAYLGSIDRAAHTYKYRKTPRVKAMYDQAGTIYLYSMRGHILLNIVTKEVGNPEAVLIRGIQPDRGFELMKKRRGQKGYNLTNGPGKLSQAMGITMAEYGRSITKPPLYIDFSIQRKPKTILTTPRIGIPNKKEWTKAPLRFIVEGNPYVSGRNKTIDKTTYGWEL</sequence>
<dbReference type="GO" id="GO:0006284">
    <property type="term" value="P:base-excision repair"/>
    <property type="evidence" value="ECO:0007669"/>
    <property type="project" value="InterPro"/>
</dbReference>
<gene>
    <name evidence="6" type="ORF">H9808_00845</name>
</gene>
<dbReference type="FunFam" id="3.10.300.10:FF:000001">
    <property type="entry name" value="Putative 3-methyladenine DNA glycosylase"/>
    <property type="match status" value="1"/>
</dbReference>